<proteinExistence type="predicted"/>
<dbReference type="AlphaFoldDB" id="A0A3D9CDZ8"/>
<keyword evidence="1" id="KW-0808">Transferase</keyword>
<gene>
    <name evidence="1" type="ORF">DRF65_00375</name>
</gene>
<comment type="caution">
    <text evidence="1">The sequence shown here is derived from an EMBL/GenBank/DDBJ whole genome shotgun (WGS) entry which is preliminary data.</text>
</comment>
<evidence type="ECO:0000313" key="1">
    <source>
        <dbReference type="EMBL" id="REC64065.1"/>
    </source>
</evidence>
<organism evidence="1 2">
    <name type="scientific">Chryseobacterium pennae</name>
    <dbReference type="NCBI Taxonomy" id="2258962"/>
    <lineage>
        <taxon>Bacteria</taxon>
        <taxon>Pseudomonadati</taxon>
        <taxon>Bacteroidota</taxon>
        <taxon>Flavobacteriia</taxon>
        <taxon>Flavobacteriales</taxon>
        <taxon>Weeksellaceae</taxon>
        <taxon>Chryseobacterium group</taxon>
        <taxon>Chryseobacterium</taxon>
    </lineage>
</organism>
<name>A0A3D9CDZ8_9FLAO</name>
<dbReference type="RefSeq" id="WP_115967923.1">
    <property type="nucleotide sequence ID" value="NZ_QNVT01000001.1"/>
</dbReference>
<accession>A0A3D9CDZ8</accession>
<reference evidence="2" key="1">
    <citation type="submission" date="2018-06" db="EMBL/GenBank/DDBJ databases">
        <authorList>
            <person name="Lum Nde A."/>
            <person name="Hugo C."/>
        </authorList>
    </citation>
    <scope>NUCLEOTIDE SEQUENCE [LARGE SCALE GENOMIC DNA]</scope>
    <source>
        <strain evidence="2">1_F178</strain>
    </source>
</reference>
<dbReference type="Proteomes" id="UP000256686">
    <property type="component" value="Unassembled WGS sequence"/>
</dbReference>
<dbReference type="EMBL" id="QNVT01000001">
    <property type="protein sequence ID" value="REC64065.1"/>
    <property type="molecule type" value="Genomic_DNA"/>
</dbReference>
<evidence type="ECO:0000313" key="2">
    <source>
        <dbReference type="Proteomes" id="UP000256686"/>
    </source>
</evidence>
<keyword evidence="2" id="KW-1185">Reference proteome</keyword>
<sequence>MNNTLQELIGLILSIKEANPFLKVLTSTSKSAVWRNILETVAFMILNFQQALLLHMKEIDEKIASQKVPNEKWYRERALSFQDGFKLDPTSYIGAFLPTYKDANENVIKATEQQIEDSKIIKYASVTANISGNGVKKISMKIAGENMDEVISDEKALAFMSYIERVQATGDNIVVVNFLPDILLLKYKICFDPLILRPDGMSILTGEYPVKIAIQNFLKNLPFNGELSVEALEDVIQKVNGVTDLQKLEVSSKWIEPGTGYGLFQPIEISRIPKSGRFKIEDWGAIEYINYQPTDS</sequence>
<protein>
    <submittedName>
        <fullName evidence="1">Nucleotidyltransferase</fullName>
    </submittedName>
</protein>
<dbReference type="GO" id="GO:0016740">
    <property type="term" value="F:transferase activity"/>
    <property type="evidence" value="ECO:0007669"/>
    <property type="project" value="UniProtKB-KW"/>
</dbReference>